<evidence type="ECO:0000313" key="3">
    <source>
        <dbReference type="Proteomes" id="UP000325779"/>
    </source>
</evidence>
<feature type="region of interest" description="Disordered" evidence="1">
    <location>
        <begin position="50"/>
        <end position="70"/>
    </location>
</feature>
<feature type="region of interest" description="Disordered" evidence="1">
    <location>
        <begin position="1"/>
        <end position="25"/>
    </location>
</feature>
<accession>A0ABD7VMU5</accession>
<feature type="compositionally biased region" description="Basic residues" evidence="1">
    <location>
        <begin position="56"/>
        <end position="70"/>
    </location>
</feature>
<evidence type="ECO:0000256" key="1">
    <source>
        <dbReference type="SAM" id="MobiDB-lite"/>
    </source>
</evidence>
<sequence>MIGSVSNYTSYTSTHSTATQNARSQPLQKDLFASISVTAGAAAGGFDLQRVPFSNAKKKPKGFPRRTALR</sequence>
<dbReference type="Proteomes" id="UP000325779">
    <property type="component" value="Unassembled WGS sequence"/>
</dbReference>
<reference evidence="2 3" key="1">
    <citation type="submission" date="2019-09" db="EMBL/GenBank/DDBJ databases">
        <authorList>
            <person name="Chandra G."/>
            <person name="Truman W A."/>
        </authorList>
    </citation>
    <scope>NUCLEOTIDE SEQUENCE [LARGE SCALE GENOMIC DNA]</scope>
    <source>
        <strain evidence="2">PS732</strain>
    </source>
</reference>
<proteinExistence type="predicted"/>
<dbReference type="EMBL" id="CABVIJ010000031">
    <property type="protein sequence ID" value="VVP43758.1"/>
    <property type="molecule type" value="Genomic_DNA"/>
</dbReference>
<dbReference type="RefSeq" id="WP_395604920.1">
    <property type="nucleotide sequence ID" value="NZ_CABVIJ010000031.1"/>
</dbReference>
<feature type="compositionally biased region" description="Low complexity" evidence="1">
    <location>
        <begin position="1"/>
        <end position="19"/>
    </location>
</feature>
<gene>
    <name evidence="2" type="ORF">PS732_05035</name>
</gene>
<evidence type="ECO:0000313" key="2">
    <source>
        <dbReference type="EMBL" id="VVP43758.1"/>
    </source>
</evidence>
<name>A0ABD7VMU5_PSEFL</name>
<organism evidence="2 3">
    <name type="scientific">Pseudomonas fluorescens</name>
    <dbReference type="NCBI Taxonomy" id="294"/>
    <lineage>
        <taxon>Bacteria</taxon>
        <taxon>Pseudomonadati</taxon>
        <taxon>Pseudomonadota</taxon>
        <taxon>Gammaproteobacteria</taxon>
        <taxon>Pseudomonadales</taxon>
        <taxon>Pseudomonadaceae</taxon>
        <taxon>Pseudomonas</taxon>
    </lineage>
</organism>
<protein>
    <submittedName>
        <fullName evidence="2">Uncharacterized protein</fullName>
    </submittedName>
</protein>
<comment type="caution">
    <text evidence="2">The sequence shown here is derived from an EMBL/GenBank/DDBJ whole genome shotgun (WGS) entry which is preliminary data.</text>
</comment>
<dbReference type="AlphaFoldDB" id="A0ABD7VMU5"/>